<dbReference type="EMBL" id="CAJNOQ010000003">
    <property type="protein sequence ID" value="CAF0737026.1"/>
    <property type="molecule type" value="Genomic_DNA"/>
</dbReference>
<evidence type="ECO:0000256" key="2">
    <source>
        <dbReference type="ARBA" id="ARBA00022598"/>
    </source>
</evidence>
<dbReference type="Gene3D" id="3.30.300.30">
    <property type="match status" value="1"/>
</dbReference>
<feature type="domain" description="AMP-binding enzyme C-terminal" evidence="8">
    <location>
        <begin position="504"/>
        <end position="584"/>
    </location>
</feature>
<keyword evidence="2" id="KW-0436">Ligase</keyword>
<dbReference type="GO" id="GO:0004321">
    <property type="term" value="F:fatty-acyl-CoA synthase activity"/>
    <property type="evidence" value="ECO:0007669"/>
    <property type="project" value="TreeGrafter"/>
</dbReference>
<evidence type="ECO:0000256" key="3">
    <source>
        <dbReference type="ARBA" id="ARBA00022741"/>
    </source>
</evidence>
<dbReference type="GO" id="GO:0005524">
    <property type="term" value="F:ATP binding"/>
    <property type="evidence" value="ECO:0007669"/>
    <property type="project" value="UniProtKB-KW"/>
</dbReference>
<dbReference type="GO" id="GO:0031956">
    <property type="term" value="F:medium-chain fatty acid-CoA ligase activity"/>
    <property type="evidence" value="ECO:0007669"/>
    <property type="project" value="UniProtKB-EC"/>
</dbReference>
<dbReference type="InterPro" id="IPR045851">
    <property type="entry name" value="AMP-bd_C_sf"/>
</dbReference>
<dbReference type="Gene3D" id="3.40.50.12780">
    <property type="entry name" value="N-terminal domain of ligase-like"/>
    <property type="match status" value="1"/>
</dbReference>
<dbReference type="Proteomes" id="UP000682733">
    <property type="component" value="Unassembled WGS sequence"/>
</dbReference>
<comment type="caution">
    <text evidence="10">The sequence shown here is derived from an EMBL/GenBank/DDBJ whole genome shotgun (WGS) entry which is preliminary data.</text>
</comment>
<comment type="catalytic activity">
    <reaction evidence="6">
        <text>a medium-chain fatty acid + ATP + CoA = a medium-chain fatty acyl-CoA + AMP + diphosphate</text>
        <dbReference type="Rhea" id="RHEA:48340"/>
        <dbReference type="ChEBI" id="CHEBI:30616"/>
        <dbReference type="ChEBI" id="CHEBI:33019"/>
        <dbReference type="ChEBI" id="CHEBI:57287"/>
        <dbReference type="ChEBI" id="CHEBI:59558"/>
        <dbReference type="ChEBI" id="CHEBI:90546"/>
        <dbReference type="ChEBI" id="CHEBI:456215"/>
        <dbReference type="EC" id="6.2.1.2"/>
    </reaction>
    <physiologicalReaction direction="left-to-right" evidence="6">
        <dbReference type="Rhea" id="RHEA:48341"/>
    </physiologicalReaction>
</comment>
<organism evidence="10 13">
    <name type="scientific">Didymodactylos carnosus</name>
    <dbReference type="NCBI Taxonomy" id="1234261"/>
    <lineage>
        <taxon>Eukaryota</taxon>
        <taxon>Metazoa</taxon>
        <taxon>Spiralia</taxon>
        <taxon>Gnathifera</taxon>
        <taxon>Rotifera</taxon>
        <taxon>Eurotatoria</taxon>
        <taxon>Bdelloidea</taxon>
        <taxon>Philodinida</taxon>
        <taxon>Philodinidae</taxon>
        <taxon>Didymodactylos</taxon>
    </lineage>
</organism>
<evidence type="ECO:0000313" key="10">
    <source>
        <dbReference type="EMBL" id="CAF0737026.1"/>
    </source>
</evidence>
<evidence type="ECO:0000313" key="11">
    <source>
        <dbReference type="EMBL" id="CAF3494867.1"/>
    </source>
</evidence>
<dbReference type="InterPro" id="IPR025110">
    <property type="entry name" value="AMP-bd_C"/>
</dbReference>
<evidence type="ECO:0000256" key="1">
    <source>
        <dbReference type="ARBA" id="ARBA00006432"/>
    </source>
</evidence>
<dbReference type="Proteomes" id="UP000677228">
    <property type="component" value="Unassembled WGS sequence"/>
</dbReference>
<dbReference type="EMBL" id="CAJNOK010000017">
    <property type="protein sequence ID" value="CAF0722837.1"/>
    <property type="molecule type" value="Genomic_DNA"/>
</dbReference>
<dbReference type="PANTHER" id="PTHR43605">
    <property type="entry name" value="ACYL-COENZYME A SYNTHETASE"/>
    <property type="match status" value="1"/>
</dbReference>
<keyword evidence="4" id="KW-0067">ATP-binding</keyword>
<feature type="domain" description="AMP-dependent synthetase/ligase" evidence="7">
    <location>
        <begin position="79"/>
        <end position="453"/>
    </location>
</feature>
<dbReference type="Proteomes" id="UP000663829">
    <property type="component" value="Unassembled WGS sequence"/>
</dbReference>
<dbReference type="OrthoDB" id="6614653at2759"/>
<dbReference type="InterPro" id="IPR051087">
    <property type="entry name" value="Mitochondrial_ACSM"/>
</dbReference>
<dbReference type="Pfam" id="PF13193">
    <property type="entry name" value="AMP-binding_C"/>
    <property type="match status" value="1"/>
</dbReference>
<evidence type="ECO:0000313" key="13">
    <source>
        <dbReference type="Proteomes" id="UP000663829"/>
    </source>
</evidence>
<evidence type="ECO:0000259" key="7">
    <source>
        <dbReference type="Pfam" id="PF00501"/>
    </source>
</evidence>
<evidence type="ECO:0000256" key="6">
    <source>
        <dbReference type="ARBA" id="ARBA00048477"/>
    </source>
</evidence>
<comment type="similarity">
    <text evidence="1">Belongs to the ATP-dependent AMP-binding enzyme family.</text>
</comment>
<reference evidence="10" key="1">
    <citation type="submission" date="2021-02" db="EMBL/GenBank/DDBJ databases">
        <authorList>
            <person name="Nowell W R."/>
        </authorList>
    </citation>
    <scope>NUCLEOTIDE SEQUENCE</scope>
</reference>
<evidence type="ECO:0000313" key="12">
    <source>
        <dbReference type="EMBL" id="CAF3515009.1"/>
    </source>
</evidence>
<dbReference type="InterPro" id="IPR000873">
    <property type="entry name" value="AMP-dep_synth/lig_dom"/>
</dbReference>
<dbReference type="EC" id="6.2.1.2" evidence="5"/>
<dbReference type="Pfam" id="PF00501">
    <property type="entry name" value="AMP-binding"/>
    <property type="match status" value="1"/>
</dbReference>
<dbReference type="SUPFAM" id="SSF56801">
    <property type="entry name" value="Acetyl-CoA synthetase-like"/>
    <property type="match status" value="1"/>
</dbReference>
<evidence type="ECO:0000259" key="8">
    <source>
        <dbReference type="Pfam" id="PF13193"/>
    </source>
</evidence>
<dbReference type="EMBL" id="CAJOBC010000003">
    <property type="protein sequence ID" value="CAF3515009.1"/>
    <property type="molecule type" value="Genomic_DNA"/>
</dbReference>
<dbReference type="GO" id="GO:0006633">
    <property type="term" value="P:fatty acid biosynthetic process"/>
    <property type="evidence" value="ECO:0007669"/>
    <property type="project" value="TreeGrafter"/>
</dbReference>
<dbReference type="EMBL" id="CAJOBA010000017">
    <property type="protein sequence ID" value="CAF3494867.1"/>
    <property type="molecule type" value="Genomic_DNA"/>
</dbReference>
<dbReference type="Proteomes" id="UP000681722">
    <property type="component" value="Unassembled WGS sequence"/>
</dbReference>
<dbReference type="InterPro" id="IPR042099">
    <property type="entry name" value="ANL_N_sf"/>
</dbReference>
<keyword evidence="13" id="KW-1185">Reference proteome</keyword>
<dbReference type="AlphaFoldDB" id="A0A813NBY5"/>
<protein>
    <recommendedName>
        <fullName evidence="5">medium-chain acyl-CoA ligase</fullName>
        <ecNumber evidence="5">6.2.1.2</ecNumber>
    </recommendedName>
</protein>
<evidence type="ECO:0000256" key="5">
    <source>
        <dbReference type="ARBA" id="ARBA00039009"/>
    </source>
</evidence>
<dbReference type="GO" id="GO:0006637">
    <property type="term" value="P:acyl-CoA metabolic process"/>
    <property type="evidence" value="ECO:0007669"/>
    <property type="project" value="TreeGrafter"/>
</dbReference>
<dbReference type="GO" id="GO:0005759">
    <property type="term" value="C:mitochondrial matrix"/>
    <property type="evidence" value="ECO:0007669"/>
    <property type="project" value="TreeGrafter"/>
</dbReference>
<keyword evidence="3" id="KW-0547">Nucleotide-binding</keyword>
<name>A0A813NBY5_9BILA</name>
<gene>
    <name evidence="10" type="ORF">GPM918_LOCUS40</name>
    <name evidence="9" type="ORF">OVA965_LOCUS181</name>
    <name evidence="12" type="ORF">SRO942_LOCUS41</name>
    <name evidence="11" type="ORF">TMI583_LOCUS181</name>
</gene>
<evidence type="ECO:0000313" key="9">
    <source>
        <dbReference type="EMBL" id="CAF0722837.1"/>
    </source>
</evidence>
<dbReference type="FunFam" id="3.30.300.30:FF:000005">
    <property type="entry name" value="Acyl-coenzyme A synthetase ACSM5, mitochondrial"/>
    <property type="match status" value="1"/>
</dbReference>
<proteinExistence type="inferred from homology"/>
<evidence type="ECO:0000256" key="4">
    <source>
        <dbReference type="ARBA" id="ARBA00022840"/>
    </source>
</evidence>
<accession>A0A813NBY5</accession>
<sequence>MIARNTRLRSFTSFPNIITDSNRNTNNNRLTFKFNELLKTLASSNSEKFSNYLEKSLNLNYTHFNFVGDIIKNWSIELPTATALWSCEKDYEYKLTFKELLEYSSQFANALNGKYYNLRPGNTVIVLLPRVKEWYFIKLACLMSGLIFCPCTTQLTEKDIRYRILVSGADCIITDEENLEKVTLAVESSIRPIIRGIVNSQCSRTPYGWLNLSLDAASSSTNFNIIDSQASLPALRYFTSGTTGHPKIVQHSQLSVGLGHLTTSFWLTGEHDTNKPQLIWNNSDTGWAKSSYSSFFGPWLIGNGIFQKQMTRFDTETICETLEQYPIETFCSGATSYRMMSKYLLANRTKLKKFHSLKQCVSAGEALNPEVIKLWSEFTNIIIREGYGQTETTLLAGTTNTKDIKQSSIGKPMPTIDLKIVNKETLNVCDADVEGEIAIKMKPNRPIGLFHGYVNNKKRDGEVFIGDYYFTGDRAIMDKDGYIFYIGRSDDIINSSGYRIGPYEVESILLEHPIVVDCAVISSPDVERSEIVKAFVVLNENYLNKDKTDLIHQLQTYVKQQTAPYKYPRQIEFVNELPKTTNGKLKRHVLKSNEWIGVQRKISAIV</sequence>
<dbReference type="PANTHER" id="PTHR43605:SF10">
    <property type="entry name" value="ACYL-COA SYNTHETASE MEDIUM CHAIN FAMILY MEMBER 3"/>
    <property type="match status" value="1"/>
</dbReference>